<dbReference type="Proteomes" id="UP000284902">
    <property type="component" value="Unassembled WGS sequence"/>
</dbReference>
<dbReference type="InterPro" id="IPR006626">
    <property type="entry name" value="PbH1"/>
</dbReference>
<dbReference type="Pfam" id="PF17851">
    <property type="entry name" value="GH43_C2"/>
    <property type="match status" value="1"/>
</dbReference>
<feature type="chain" id="PRO_5038728395" description="Glycosyl hydrolase family 98 putative carbohydrate-binding module domain-containing protein" evidence="3">
    <location>
        <begin position="25"/>
        <end position="2112"/>
    </location>
</feature>
<dbReference type="InterPro" id="IPR038637">
    <property type="entry name" value="NPCBM_sf"/>
</dbReference>
<keyword evidence="2" id="KW-0472">Membrane</keyword>
<gene>
    <name evidence="5" type="ORF">DW672_06990</name>
</gene>
<feature type="region of interest" description="Disordered" evidence="1">
    <location>
        <begin position="1456"/>
        <end position="1476"/>
    </location>
</feature>
<dbReference type="InterPro" id="IPR041542">
    <property type="entry name" value="GH43_C2"/>
</dbReference>
<comment type="caution">
    <text evidence="5">The sequence shown here is derived from an EMBL/GenBank/DDBJ whole genome shotgun (WGS) entry which is preliminary data.</text>
</comment>
<keyword evidence="2" id="KW-0812">Transmembrane</keyword>
<evidence type="ECO:0000256" key="2">
    <source>
        <dbReference type="SAM" id="Phobius"/>
    </source>
</evidence>
<dbReference type="Pfam" id="PF18998">
    <property type="entry name" value="Flg_new_2"/>
    <property type="match status" value="4"/>
</dbReference>
<protein>
    <recommendedName>
        <fullName evidence="4">Glycosyl hydrolase family 98 putative carbohydrate-binding module domain-containing protein</fullName>
    </recommendedName>
</protein>
<dbReference type="InterPro" id="IPR011050">
    <property type="entry name" value="Pectin_lyase_fold/virulence"/>
</dbReference>
<keyword evidence="3" id="KW-0732">Signal</keyword>
<evidence type="ECO:0000313" key="5">
    <source>
        <dbReference type="EMBL" id="RHF60848.1"/>
    </source>
</evidence>
<dbReference type="SUPFAM" id="SSF49373">
    <property type="entry name" value="Invasin/intimin cell-adhesion fragments"/>
    <property type="match status" value="1"/>
</dbReference>
<sequence length="2112" mass="226557">MKKRKRILSVVFAACLVISGFVPGAGVQKAEAAAEETEVIDVTDYGVYPDSGKDSAVGIQKAIAAAKEATNEGKEVTINFPEGRYDIYPDKAVEKELYISNTVGADQNYKMKKIGIFLEDMDHVTVEGNDSLFMFHGKMTTFATIDCEDVEFKDYAVDFQVPTVIDMTVESVEGNTATIYIPECYNYEVSGTTITWYSDVSPYTGQRYWSISDLSNYHTQREDTVKGIKYGAGNGNAALKNVSSIQDLGNHRVKITYSSKASEVQNGMCFQSRPTVRDHAGTFFWKSKDIKMTSLGIHFLHGFGMVGQHSENITMDDVDFEAPKESGRTTAGYADFVQMSGCKGTINISNCTFAGPHDDPINIHGTFNTVTAISSDRRTITVQYNHNETAGFPNFFEGDEIEFMTKGNMITVEDSVRTVTKVDGPDGMGGNMGDGSGSLTTIKLTLNEAVPSDVQVNQHVVENITYTPTVNITNCEFKEVPTRGILVTTRKPIVIENNTFDGMSMAGIYISDDAQGWYESGPVRDVTIRNNTFTRGNAQAIFIEPTNPTVSTEKTVHSNIKIENNTFFMYNKRVLDAKSVKDLTFKNNKIYRQDPINGDGSLSLAVKDGSSTELNVADSAELTVSGSGNTLSGKLYNFNGCKNVVIEGNEYDGGMNAGSSISNMSASDITVTNDAMKVNADSTTAANGTVYYESDNEKVVKVSSTGVVTAVGAGTANVTGYMVVGGRKFPTNAVTFRVNGSDLGNLPSGIELTAADNKENIKVNDTIQYTASLKWNDGETGTEQTSAVTWKVYDAKTGAETDKATITTEGLLTAAKPGSVVVTASTVNGYEASRLVSIWQDGKVIASDITVDHPTSSDKYRASSTVEGGLEQDFTSQGLYQNQTPSNVLVKALPKGTDRTNLTLIFKLTGATPANTWADAGIYLYDDADNYVALEKKHRDGSTSAVALVKEQNRTAVEVPYNNWANVSTNPIWLKLVKEDATVTAYYSADKNTWTTIGSRTDCGFLSDNFKLAIASQGTTSGSITYSDVTVNDKEVKLVEDAVKATASNVEVTYDEDANSLTAAGDTTGQDVIVKWAAADEEDGNYSIISGAEGTSLTASKAMKGKYVKAAYVPLIGTGAAGDIVWSDAVHVTGNGTESGAAAVKSANAELATADITTGENTALFQFVKGTSFYQTTVGSDVQQIRYSFTAEDAKATVKVIVNGTETEELSGSAVLTNGRNLIEVNITAEDGVTMEKYRFTISRQGENNALLQSLQVNGQAIELTEGTYEYALPLAAGTTTAQVAATAQSTRAAVSIVNGTEVTSAAQTVQSDVTVEPGTNEITIRVTPETSAGPVYYKLKLKVPNASNARLEALNFGENVSLAEKFDADTFNYTASATESGVTISATAEEADATVEVIWKDTVIQTGTGSAATELGLTEGDNTVKVRVTSADGSTEKIYTVTVHASGETWLSDLDWESQTSGDSGNPTRKDKSCGNNTLTLWDGSAEETFEKGIGSHADSTIIYDLTGKGYTSFSSYYGVDRETKVNPSQASITFKVYVDGNLKFTSAEMGTNTAKGFTGDIDITGATELKLVMEKGTNNWSDHGDWANAKLTKPFTAPQSFAVTVRANDPAMGSAAADQNEYQKYDTATVTATANEGYHFVNWTNAEGTVVSESNPYVFGVTEDVTLTANFEADPVTKYTLATEVNDAAMGSVTVTPSQSEYDENSSVTVTAVPASDDYEFVNWTNPDTNAEVSTEAEYTFEITGNTKLKANFREKEKSYHVQAESADEVMGTVSVAPETSGNVYVKDTEVTVTATPNAGYEFVQWNKITDNNGTEVSEKVEGAEAAYTFAVTEDVHLRAEFRLIPVVKNQYRVTVTSSDTAMGTVSMDHEDGVYEDGEDVTVTATAAEGYHFVGWKLKDSEDILSTDAKYIFTISENVELIGVFEKDEEPEQVITAEEIVRQIVADKSFATSVKKGTKKLTLPGVPENAQIEISSVNPEGIIALNGEVTAPKADTEVIVTVKVTGTDGSVSYADFKVMVEGSGEPENPDPEKPDNGNNGGNNSDNDNNNNSNAGNNDNNSGNKGDNGNADQRTVKATKTGDTTNFALYGMAMAAAGAVIATLVYRRKRS</sequence>
<evidence type="ECO:0000256" key="3">
    <source>
        <dbReference type="SAM" id="SignalP"/>
    </source>
</evidence>
<dbReference type="InterPro" id="IPR013320">
    <property type="entry name" value="ConA-like_dom_sf"/>
</dbReference>
<reference evidence="5 6" key="1">
    <citation type="submission" date="2018-08" db="EMBL/GenBank/DDBJ databases">
        <title>A genome reference for cultivated species of the human gut microbiota.</title>
        <authorList>
            <person name="Zou Y."/>
            <person name="Xue W."/>
            <person name="Luo G."/>
        </authorList>
    </citation>
    <scope>NUCLEOTIDE SEQUENCE [LARGE SCALE GENOMIC DNA]</scope>
    <source>
        <strain evidence="5 6">AM25-1LB</strain>
    </source>
</reference>
<dbReference type="InterPro" id="IPR044060">
    <property type="entry name" value="Bacterial_rp_domain"/>
</dbReference>
<dbReference type="InterPro" id="IPR008979">
    <property type="entry name" value="Galactose-bd-like_sf"/>
</dbReference>
<name>A0A414P4Z6_9FIRM</name>
<dbReference type="Gene3D" id="2.60.120.1060">
    <property type="entry name" value="NPCBM/NEW2 domain"/>
    <property type="match status" value="1"/>
</dbReference>
<dbReference type="SMART" id="SM00710">
    <property type="entry name" value="PbH1"/>
    <property type="match status" value="6"/>
</dbReference>
<dbReference type="InterPro" id="IPR008964">
    <property type="entry name" value="Invasin/intimin_cell_adhesion"/>
</dbReference>
<feature type="region of interest" description="Disordered" evidence="1">
    <location>
        <begin position="2023"/>
        <end position="2075"/>
    </location>
</feature>
<dbReference type="Pfam" id="PF08305">
    <property type="entry name" value="NPCBM"/>
    <property type="match status" value="1"/>
</dbReference>
<dbReference type="SUPFAM" id="SSF51126">
    <property type="entry name" value="Pectin lyase-like"/>
    <property type="match status" value="1"/>
</dbReference>
<organism evidence="5 6">
    <name type="scientific">[Ruminococcus] lactaris</name>
    <dbReference type="NCBI Taxonomy" id="46228"/>
    <lineage>
        <taxon>Bacteria</taxon>
        <taxon>Bacillati</taxon>
        <taxon>Bacillota</taxon>
        <taxon>Clostridia</taxon>
        <taxon>Lachnospirales</taxon>
        <taxon>Lachnospiraceae</taxon>
        <taxon>Mediterraneibacter</taxon>
    </lineage>
</organism>
<feature type="domain" description="Glycosyl hydrolase family 98 putative carbohydrate-binding module" evidence="4">
    <location>
        <begin position="1446"/>
        <end position="1595"/>
    </location>
</feature>
<dbReference type="Pfam" id="PF02368">
    <property type="entry name" value="Big_2"/>
    <property type="match status" value="1"/>
</dbReference>
<dbReference type="Gene3D" id="2.60.120.200">
    <property type="match status" value="1"/>
</dbReference>
<dbReference type="InterPro" id="IPR013222">
    <property type="entry name" value="Glyco_hyd_98_carb-bd"/>
</dbReference>
<keyword evidence="2" id="KW-1133">Transmembrane helix</keyword>
<accession>A0A414P4Z6</accession>
<dbReference type="Gene3D" id="2.160.20.10">
    <property type="entry name" value="Single-stranded right-handed beta-helix, Pectin lyase-like"/>
    <property type="match status" value="2"/>
</dbReference>
<dbReference type="SMART" id="SM00776">
    <property type="entry name" value="NPCBM"/>
    <property type="match status" value="1"/>
</dbReference>
<dbReference type="InterPro" id="IPR003343">
    <property type="entry name" value="Big_2"/>
</dbReference>
<dbReference type="InterPro" id="IPR025883">
    <property type="entry name" value="Cadherin-like_domain"/>
</dbReference>
<feature type="compositionally biased region" description="Polar residues" evidence="1">
    <location>
        <begin position="1458"/>
        <end position="1468"/>
    </location>
</feature>
<evidence type="ECO:0000259" key="4">
    <source>
        <dbReference type="SMART" id="SM00776"/>
    </source>
</evidence>
<feature type="transmembrane region" description="Helical" evidence="2">
    <location>
        <begin position="2088"/>
        <end position="2107"/>
    </location>
</feature>
<feature type="compositionally biased region" description="Low complexity" evidence="1">
    <location>
        <begin position="2043"/>
        <end position="2073"/>
    </location>
</feature>
<evidence type="ECO:0000313" key="6">
    <source>
        <dbReference type="Proteomes" id="UP000284902"/>
    </source>
</evidence>
<proteinExistence type="predicted"/>
<dbReference type="InterPro" id="IPR012334">
    <property type="entry name" value="Pectin_lyas_fold"/>
</dbReference>
<dbReference type="InterPro" id="IPR039448">
    <property type="entry name" value="Beta_helix"/>
</dbReference>
<dbReference type="Pfam" id="PF13229">
    <property type="entry name" value="Beta_helix"/>
    <property type="match status" value="1"/>
</dbReference>
<dbReference type="EMBL" id="QRHG01000014">
    <property type="protein sequence ID" value="RHF60848.1"/>
    <property type="molecule type" value="Genomic_DNA"/>
</dbReference>
<feature type="signal peptide" evidence="3">
    <location>
        <begin position="1"/>
        <end position="24"/>
    </location>
</feature>
<dbReference type="SUPFAM" id="SSF49899">
    <property type="entry name" value="Concanavalin A-like lectins/glucanases"/>
    <property type="match status" value="1"/>
</dbReference>
<dbReference type="SUPFAM" id="SSF49785">
    <property type="entry name" value="Galactose-binding domain-like"/>
    <property type="match status" value="1"/>
</dbReference>
<dbReference type="RefSeq" id="WP_118212809.1">
    <property type="nucleotide sequence ID" value="NZ_JAQEAN010000013.1"/>
</dbReference>
<evidence type="ECO:0000256" key="1">
    <source>
        <dbReference type="SAM" id="MobiDB-lite"/>
    </source>
</evidence>
<dbReference type="Pfam" id="PF12733">
    <property type="entry name" value="Cadherin-like"/>
    <property type="match status" value="2"/>
</dbReference>